<organism evidence="4 5">
    <name type="scientific">Candidatus Marsarchaeota G1 archaeon OSP_D</name>
    <dbReference type="NCBI Taxonomy" id="1978155"/>
    <lineage>
        <taxon>Archaea</taxon>
        <taxon>Candidatus Marsarchaeota</taxon>
        <taxon>Candidatus Marsarchaeota group 1</taxon>
    </lineage>
</organism>
<dbReference type="InterPro" id="IPR045595">
    <property type="entry name" value="SufBD_N"/>
</dbReference>
<protein>
    <submittedName>
        <fullName evidence="4">Fe-S cluster assembly protein SufB</fullName>
    </submittedName>
</protein>
<dbReference type="Pfam" id="PF01458">
    <property type="entry name" value="SUFBD_core"/>
    <property type="match status" value="1"/>
</dbReference>
<dbReference type="InterPro" id="IPR037284">
    <property type="entry name" value="SUF_FeS_clus_asmbl_SufBD_sf"/>
</dbReference>
<dbReference type="AlphaFoldDB" id="A0A2R6ABE3"/>
<evidence type="ECO:0000259" key="3">
    <source>
        <dbReference type="Pfam" id="PF19295"/>
    </source>
</evidence>
<evidence type="ECO:0000256" key="1">
    <source>
        <dbReference type="ARBA" id="ARBA00043967"/>
    </source>
</evidence>
<dbReference type="SUPFAM" id="SSF101960">
    <property type="entry name" value="Stabilizer of iron transporter SufD"/>
    <property type="match status" value="1"/>
</dbReference>
<evidence type="ECO:0000313" key="5">
    <source>
        <dbReference type="Proteomes" id="UP000240880"/>
    </source>
</evidence>
<reference evidence="4 5" key="1">
    <citation type="submission" date="2017-04" db="EMBL/GenBank/DDBJ databases">
        <title>Novel microbial lineages endemic to geothermal iron-oxide mats fill important gaps in the evolutionary history of Archaea.</title>
        <authorList>
            <person name="Jay Z.J."/>
            <person name="Beam J.P."/>
            <person name="Dlakic M."/>
            <person name="Rusch D.B."/>
            <person name="Kozubal M.A."/>
            <person name="Inskeep W.P."/>
        </authorList>
    </citation>
    <scope>NUCLEOTIDE SEQUENCE [LARGE SCALE GENOMIC DNA]</scope>
    <source>
        <strain evidence="4">OSP_D</strain>
    </source>
</reference>
<dbReference type="Proteomes" id="UP000240880">
    <property type="component" value="Unassembled WGS sequence"/>
</dbReference>
<dbReference type="InterPro" id="IPR000825">
    <property type="entry name" value="SUF_FeS_clus_asmbl_SufBD_core"/>
</dbReference>
<evidence type="ECO:0000259" key="2">
    <source>
        <dbReference type="Pfam" id="PF01458"/>
    </source>
</evidence>
<dbReference type="EMBL" id="NEXC01000018">
    <property type="protein sequence ID" value="PSN83645.1"/>
    <property type="molecule type" value="Genomic_DNA"/>
</dbReference>
<dbReference type="PANTHER" id="PTHR30508:SF1">
    <property type="entry name" value="UPF0051 PROTEIN ABCI8, CHLOROPLASTIC-RELATED"/>
    <property type="match status" value="1"/>
</dbReference>
<feature type="domain" description="SUF system FeS cluster assembly SufBD N-terminal" evidence="3">
    <location>
        <begin position="136"/>
        <end position="201"/>
    </location>
</feature>
<dbReference type="NCBIfam" id="TIGR01980">
    <property type="entry name" value="sufB"/>
    <property type="match status" value="1"/>
</dbReference>
<feature type="domain" description="SUF system FeS cluster assembly SufBD core" evidence="2">
    <location>
        <begin position="204"/>
        <end position="438"/>
    </location>
</feature>
<comment type="caution">
    <text evidence="4">The sequence shown here is derived from an EMBL/GenBank/DDBJ whole genome shotgun (WGS) entry which is preliminary data.</text>
</comment>
<dbReference type="PANTHER" id="PTHR30508">
    <property type="entry name" value="FES CLUSTER ASSEMBLY PROTEIN SUF"/>
    <property type="match status" value="1"/>
</dbReference>
<name>A0A2R6ABE3_9ARCH</name>
<evidence type="ECO:0000313" key="4">
    <source>
        <dbReference type="EMBL" id="PSN83645.1"/>
    </source>
</evidence>
<dbReference type="Pfam" id="PF19295">
    <property type="entry name" value="SufBD_N"/>
    <property type="match status" value="1"/>
</dbReference>
<proteinExistence type="inferred from homology"/>
<sequence>MDSTIPLINIDYSKYDFKQDTKYVYVAEKGLTRKVVEEISAMKNEPEWMRKIRLHALEVFLSKPLPTWGADLSKINFDEIRYYVKPTEKKGRSWDELPKEIRETFERLGIPEAERKFLAGVGAQYDSEAVYHSIREDLAKQGVMFVDMDTAVKEYPEIVKKYFGTIVPPEDNKFAALNTAVWSGGSFVYVPKGVEVDIPLQAYFRINASNMGQFERTLIIAEEGSKVHYMEGCTAPIYSTDSLHAAVVEIIAKEGSHVRYTTIQNWSSDVYNLVTKRAYAYRNATVQWVDANIGSKVTMKYPSVYLVGPNARAEIISVAIAGKGQHQDAGGKVIHLAPNTTSRITSKSISFNGGRTTYRGLLRVAKGATNAKSSVRCDALLLDEKSKTDTYPYNEIYESTASVTHEATVGKISEEQIFYLMSRGLTESKALTMIVMGFIDEFTRELPLEFVVELNKLINMEMTNAVG</sequence>
<accession>A0A2R6ABE3</accession>
<gene>
    <name evidence="4" type="ORF">B9Q01_04010</name>
</gene>
<dbReference type="InterPro" id="IPR010231">
    <property type="entry name" value="SUF_FeS_clus_asmbl_SufB"/>
</dbReference>
<dbReference type="GO" id="GO:0016226">
    <property type="term" value="P:iron-sulfur cluster assembly"/>
    <property type="evidence" value="ECO:0007669"/>
    <property type="project" value="InterPro"/>
</dbReference>
<comment type="similarity">
    <text evidence="1">Belongs to the iron-sulfur cluster assembly SufBD family.</text>
</comment>
<dbReference type="InterPro" id="IPR055346">
    <property type="entry name" value="Fe-S_cluster_assembly_SufBD"/>
</dbReference>